<gene>
    <name evidence="2" type="ORF">CK203_015491</name>
</gene>
<feature type="domain" description="DUF4283" evidence="1">
    <location>
        <begin position="594"/>
        <end position="679"/>
    </location>
</feature>
<protein>
    <recommendedName>
        <fullName evidence="1">DUF4283 domain-containing protein</fullName>
    </recommendedName>
</protein>
<dbReference type="InterPro" id="IPR025558">
    <property type="entry name" value="DUF4283"/>
</dbReference>
<name>A0A438J576_VITVI</name>
<dbReference type="EMBL" id="QGNW01000062">
    <property type="protein sequence ID" value="RVX04103.1"/>
    <property type="molecule type" value="Genomic_DNA"/>
</dbReference>
<organism evidence="2 3">
    <name type="scientific">Vitis vinifera</name>
    <name type="common">Grape</name>
    <dbReference type="NCBI Taxonomy" id="29760"/>
    <lineage>
        <taxon>Eukaryota</taxon>
        <taxon>Viridiplantae</taxon>
        <taxon>Streptophyta</taxon>
        <taxon>Embryophyta</taxon>
        <taxon>Tracheophyta</taxon>
        <taxon>Spermatophyta</taxon>
        <taxon>Magnoliopsida</taxon>
        <taxon>eudicotyledons</taxon>
        <taxon>Gunneridae</taxon>
        <taxon>Pentapetalae</taxon>
        <taxon>rosids</taxon>
        <taxon>Vitales</taxon>
        <taxon>Vitaceae</taxon>
        <taxon>Viteae</taxon>
        <taxon>Vitis</taxon>
    </lineage>
</organism>
<evidence type="ECO:0000313" key="3">
    <source>
        <dbReference type="Proteomes" id="UP000288805"/>
    </source>
</evidence>
<proteinExistence type="predicted"/>
<evidence type="ECO:0000259" key="1">
    <source>
        <dbReference type="Pfam" id="PF14111"/>
    </source>
</evidence>
<accession>A0A438J576</accession>
<dbReference type="AlphaFoldDB" id="A0A438J576"/>
<dbReference type="Proteomes" id="UP000288805">
    <property type="component" value="Unassembled WGS sequence"/>
</dbReference>
<reference evidence="2 3" key="1">
    <citation type="journal article" date="2018" name="PLoS Genet.">
        <title>Population sequencing reveals clonal diversity and ancestral inbreeding in the grapevine cultivar Chardonnay.</title>
        <authorList>
            <person name="Roach M.J."/>
            <person name="Johnson D.L."/>
            <person name="Bohlmann J."/>
            <person name="van Vuuren H.J."/>
            <person name="Jones S.J."/>
            <person name="Pretorius I.S."/>
            <person name="Schmidt S.A."/>
            <person name="Borneman A.R."/>
        </authorList>
    </citation>
    <scope>NUCLEOTIDE SEQUENCE [LARGE SCALE GENOMIC DNA]</scope>
    <source>
        <strain evidence="3">cv. Chardonnay</strain>
        <tissue evidence="2">Leaf</tissue>
    </source>
</reference>
<evidence type="ECO:0000313" key="2">
    <source>
        <dbReference type="EMBL" id="RVX04103.1"/>
    </source>
</evidence>
<sequence>MNAEEVDLETHPQVQAGTMEASGRARQISIFLRPLMEKDLCIMKMKARFRDAFAWFGIELKSFEISMEEVRGKSVGKIVDRGHGFSTWVRFGGVEKFRASQKVLSEEIGRLKEVPRKAHVVVRVDIFEIQLWYEISPWSTTVVSREKGKIPDVGDDGEVISCLGRSVGREEESPAEEGLQVLQQESFRPAHAMPELVFSRHGGCNILEAVGMVPPMRLDVAVRTRGLLVSKAQEGGQCVSGPATAQVLQIKGGPCMTSPSTAQALQLKGGPCVTFKGLTKGFLLGWPLKSLVMCKLRRDLGLPLVPFWRKGCITLKTSREKDRNKEIAQLKEGLPCGALEGGSQPLKMLLKDGSLLEFPQNYEEGPFGKDTIASFGESNSSSNCLVQFPWKNSSSTLPFPCNDLCYPPGTISTGRRKGSRFVVESKVFELALVERRGKPQIFIEERKRGVSSWVRVGVESLGFLLEGLNHCIKDEKEGRWKRDWKEQGRSYSLLRSANKAGCFLRLGAIDSEQKQYSIYIPKGRGEKEGWATMAENLQILRRSIGRKDNIQEEKVGGNFAVKRTFAEVVKRPICRDKSLVNVEVRWEEIHRNLKKLEHCIVGSWNPRSGEREDLEKLGKFLANSWGLKGSLGLARLERNRIFLKFELLDEAQRALFSRERTMGGLMLRFEHWSPRTGCREEEEQSNETAKLEELQWARILVKMDGEVKPCMLEIGVERKFTPLSSGGSLDRP</sequence>
<comment type="caution">
    <text evidence="2">The sequence shown here is derived from an EMBL/GenBank/DDBJ whole genome shotgun (WGS) entry which is preliminary data.</text>
</comment>
<dbReference type="Pfam" id="PF14111">
    <property type="entry name" value="DUF4283"/>
    <property type="match status" value="1"/>
</dbReference>